<dbReference type="InterPro" id="IPR025064">
    <property type="entry name" value="DUF4005"/>
</dbReference>
<sequence>MSYDYPLFSNYMANTKSSRTKALSQSAPKQRPPDSIKRQRSRHISIEGRNVTRAVQMQQSSSHVDPTTQNYQCPLSIKLDKSTVSLKDN</sequence>
<keyword evidence="4" id="KW-1185">Reference proteome</keyword>
<reference evidence="3 4" key="1">
    <citation type="journal article" date="2016" name="G3 (Bethesda)">
        <title>First Draft Assembly and Annotation of the Genome of a California Endemic Oak Quercus lobata Nee (Fagaceae).</title>
        <authorList>
            <person name="Sork V.L."/>
            <person name="Fitz-Gibbon S.T."/>
            <person name="Puiu D."/>
            <person name="Crepeau M."/>
            <person name="Gugger P.F."/>
            <person name="Sherman R."/>
            <person name="Stevens K."/>
            <person name="Langley C.H."/>
            <person name="Pellegrini M."/>
            <person name="Salzberg S.L."/>
        </authorList>
    </citation>
    <scope>NUCLEOTIDE SEQUENCE [LARGE SCALE GENOMIC DNA]</scope>
    <source>
        <strain evidence="3 4">cv. SW786</strain>
    </source>
</reference>
<dbReference type="EMBL" id="LRBV02000008">
    <property type="status" value="NOT_ANNOTATED_CDS"/>
    <property type="molecule type" value="Genomic_DNA"/>
</dbReference>
<evidence type="ECO:0000259" key="2">
    <source>
        <dbReference type="Pfam" id="PF13178"/>
    </source>
</evidence>
<accession>A0A7N2MC67</accession>
<dbReference type="AlphaFoldDB" id="A0A7N2MC67"/>
<feature type="domain" description="DUF4005" evidence="2">
    <location>
        <begin position="8"/>
        <end position="53"/>
    </location>
</feature>
<feature type="compositionally biased region" description="Polar residues" evidence="1">
    <location>
        <begin position="16"/>
        <end position="28"/>
    </location>
</feature>
<organism evidence="3 4">
    <name type="scientific">Quercus lobata</name>
    <name type="common">Valley oak</name>
    <dbReference type="NCBI Taxonomy" id="97700"/>
    <lineage>
        <taxon>Eukaryota</taxon>
        <taxon>Viridiplantae</taxon>
        <taxon>Streptophyta</taxon>
        <taxon>Embryophyta</taxon>
        <taxon>Tracheophyta</taxon>
        <taxon>Spermatophyta</taxon>
        <taxon>Magnoliopsida</taxon>
        <taxon>eudicotyledons</taxon>
        <taxon>Gunneridae</taxon>
        <taxon>Pentapetalae</taxon>
        <taxon>rosids</taxon>
        <taxon>fabids</taxon>
        <taxon>Fagales</taxon>
        <taxon>Fagaceae</taxon>
        <taxon>Quercus</taxon>
    </lineage>
</organism>
<dbReference type="EnsemblPlants" id="QL08p041652:mrna">
    <property type="protein sequence ID" value="QL08p041652:mrna:CDS:1"/>
    <property type="gene ID" value="QL08p041652"/>
</dbReference>
<reference evidence="3" key="2">
    <citation type="submission" date="2021-01" db="UniProtKB">
        <authorList>
            <consortium name="EnsemblPlants"/>
        </authorList>
    </citation>
    <scope>IDENTIFICATION</scope>
</reference>
<evidence type="ECO:0000313" key="3">
    <source>
        <dbReference type="EnsemblPlants" id="QL08p041652:mrna:CDS:1"/>
    </source>
</evidence>
<evidence type="ECO:0000313" key="4">
    <source>
        <dbReference type="Proteomes" id="UP000594261"/>
    </source>
</evidence>
<dbReference type="Pfam" id="PF13178">
    <property type="entry name" value="DUF4005"/>
    <property type="match status" value="1"/>
</dbReference>
<name>A0A7N2MC67_QUELO</name>
<protein>
    <recommendedName>
        <fullName evidence="2">DUF4005 domain-containing protein</fullName>
    </recommendedName>
</protein>
<proteinExistence type="predicted"/>
<feature type="region of interest" description="Disordered" evidence="1">
    <location>
        <begin position="16"/>
        <end position="44"/>
    </location>
</feature>
<dbReference type="Gramene" id="QL08p041652:mrna">
    <property type="protein sequence ID" value="QL08p041652:mrna:CDS:1"/>
    <property type="gene ID" value="QL08p041652"/>
</dbReference>
<dbReference type="OMA" id="RPPDSIK"/>
<evidence type="ECO:0000256" key="1">
    <source>
        <dbReference type="SAM" id="MobiDB-lite"/>
    </source>
</evidence>
<dbReference type="InParanoid" id="A0A7N2MC67"/>
<dbReference type="Proteomes" id="UP000594261">
    <property type="component" value="Chromosome 8"/>
</dbReference>